<name>A0A2M7W335_9BACT</name>
<dbReference type="AlphaFoldDB" id="A0A2M7W335"/>
<dbReference type="Proteomes" id="UP000228952">
    <property type="component" value="Unassembled WGS sequence"/>
</dbReference>
<dbReference type="GO" id="GO:0016887">
    <property type="term" value="F:ATP hydrolysis activity"/>
    <property type="evidence" value="ECO:0007669"/>
    <property type="project" value="InterPro"/>
</dbReference>
<organism evidence="9 10">
    <name type="scientific">Candidatus Dojkabacteria bacterium CG_4_10_14_0_2_um_filter_Dojkabacteria_WS6_41_15</name>
    <dbReference type="NCBI Taxonomy" id="2014249"/>
    <lineage>
        <taxon>Bacteria</taxon>
        <taxon>Candidatus Dojkabacteria</taxon>
    </lineage>
</organism>
<evidence type="ECO:0000256" key="6">
    <source>
        <dbReference type="ARBA" id="ARBA00023136"/>
    </source>
</evidence>
<dbReference type="GO" id="GO:0034040">
    <property type="term" value="F:ATPase-coupled lipid transmembrane transporter activity"/>
    <property type="evidence" value="ECO:0007669"/>
    <property type="project" value="TreeGrafter"/>
</dbReference>
<dbReference type="Pfam" id="PF00005">
    <property type="entry name" value="ABC_tran"/>
    <property type="match status" value="1"/>
</dbReference>
<proteinExistence type="predicted"/>
<dbReference type="InterPro" id="IPR027417">
    <property type="entry name" value="P-loop_NTPase"/>
</dbReference>
<dbReference type="SUPFAM" id="SSF90123">
    <property type="entry name" value="ABC transporter transmembrane region"/>
    <property type="match status" value="1"/>
</dbReference>
<evidence type="ECO:0000256" key="4">
    <source>
        <dbReference type="ARBA" id="ARBA00022840"/>
    </source>
</evidence>
<dbReference type="GO" id="GO:0005886">
    <property type="term" value="C:plasma membrane"/>
    <property type="evidence" value="ECO:0007669"/>
    <property type="project" value="UniProtKB-SubCell"/>
</dbReference>
<keyword evidence="6 7" id="KW-0472">Membrane</keyword>
<keyword evidence="3" id="KW-0547">Nucleotide-binding</keyword>
<dbReference type="GO" id="GO:0005524">
    <property type="term" value="F:ATP binding"/>
    <property type="evidence" value="ECO:0007669"/>
    <property type="project" value="UniProtKB-KW"/>
</dbReference>
<reference evidence="10" key="1">
    <citation type="submission" date="2017-09" db="EMBL/GenBank/DDBJ databases">
        <title>Depth-based differentiation of microbial function through sediment-hosted aquifers and enrichment of novel symbionts in the deep terrestrial subsurface.</title>
        <authorList>
            <person name="Probst A.J."/>
            <person name="Ladd B."/>
            <person name="Jarett J.K."/>
            <person name="Geller-Mcgrath D.E."/>
            <person name="Sieber C.M.K."/>
            <person name="Emerson J.B."/>
            <person name="Anantharaman K."/>
            <person name="Thomas B.C."/>
            <person name="Malmstrom R."/>
            <person name="Stieglmeier M."/>
            <person name="Klingl A."/>
            <person name="Woyke T."/>
            <person name="Ryan C.M."/>
            <person name="Banfield J.F."/>
        </authorList>
    </citation>
    <scope>NUCLEOTIDE SEQUENCE [LARGE SCALE GENOMIC DNA]</scope>
</reference>
<evidence type="ECO:0000256" key="1">
    <source>
        <dbReference type="ARBA" id="ARBA00004651"/>
    </source>
</evidence>
<evidence type="ECO:0000256" key="7">
    <source>
        <dbReference type="SAM" id="Phobius"/>
    </source>
</evidence>
<dbReference type="PROSITE" id="PS50893">
    <property type="entry name" value="ABC_TRANSPORTER_2"/>
    <property type="match status" value="1"/>
</dbReference>
<evidence type="ECO:0000313" key="10">
    <source>
        <dbReference type="Proteomes" id="UP000228952"/>
    </source>
</evidence>
<keyword evidence="5 7" id="KW-1133">Transmembrane helix</keyword>
<feature type="transmembrane region" description="Helical" evidence="7">
    <location>
        <begin position="157"/>
        <end position="183"/>
    </location>
</feature>
<feature type="transmembrane region" description="Helical" evidence="7">
    <location>
        <begin position="71"/>
        <end position="96"/>
    </location>
</feature>
<gene>
    <name evidence="9" type="ORF">COX64_00450</name>
</gene>
<dbReference type="Gene3D" id="1.20.1560.10">
    <property type="entry name" value="ABC transporter type 1, transmembrane domain"/>
    <property type="match status" value="1"/>
</dbReference>
<keyword evidence="2 7" id="KW-0812">Transmembrane</keyword>
<evidence type="ECO:0000313" key="9">
    <source>
        <dbReference type="EMBL" id="PJA15708.1"/>
    </source>
</evidence>
<keyword evidence="4" id="KW-0067">ATP-binding</keyword>
<feature type="domain" description="ABC transporter" evidence="8">
    <location>
        <begin position="354"/>
        <end position="595"/>
    </location>
</feature>
<comment type="caution">
    <text evidence="9">The sequence shown here is derived from an EMBL/GenBank/DDBJ whole genome shotgun (WGS) entry which is preliminary data.</text>
</comment>
<evidence type="ECO:0000256" key="3">
    <source>
        <dbReference type="ARBA" id="ARBA00022741"/>
    </source>
</evidence>
<dbReference type="InterPro" id="IPR039421">
    <property type="entry name" value="Type_1_exporter"/>
</dbReference>
<dbReference type="EMBL" id="PFQB01000010">
    <property type="protein sequence ID" value="PJA15708.1"/>
    <property type="molecule type" value="Genomic_DNA"/>
</dbReference>
<dbReference type="InterPro" id="IPR003593">
    <property type="entry name" value="AAA+_ATPase"/>
</dbReference>
<comment type="subcellular location">
    <subcellularLocation>
        <location evidence="1">Cell membrane</location>
        <topology evidence="1">Multi-pass membrane protein</topology>
    </subcellularLocation>
</comment>
<protein>
    <recommendedName>
        <fullName evidence="8">ABC transporter domain-containing protein</fullName>
    </recommendedName>
</protein>
<dbReference type="Gene3D" id="3.40.50.300">
    <property type="entry name" value="P-loop containing nucleotide triphosphate hydrolases"/>
    <property type="match status" value="1"/>
</dbReference>
<dbReference type="SMART" id="SM00382">
    <property type="entry name" value="AAA"/>
    <property type="match status" value="1"/>
</dbReference>
<accession>A0A2M7W335</accession>
<dbReference type="InterPro" id="IPR003439">
    <property type="entry name" value="ABC_transporter-like_ATP-bd"/>
</dbReference>
<evidence type="ECO:0000256" key="5">
    <source>
        <dbReference type="ARBA" id="ARBA00022989"/>
    </source>
</evidence>
<evidence type="ECO:0000256" key="2">
    <source>
        <dbReference type="ARBA" id="ARBA00022692"/>
    </source>
</evidence>
<evidence type="ECO:0000259" key="8">
    <source>
        <dbReference type="PROSITE" id="PS50893"/>
    </source>
</evidence>
<dbReference type="PANTHER" id="PTHR24221:SF646">
    <property type="entry name" value="HAEMOLYSIN SECRETION ATP-BINDING PROTEIN"/>
    <property type="match status" value="1"/>
</dbReference>
<sequence>MRKGSFSKKLQKFFLVNLWVEKFRMQAFGWWYYIDVLYTLVSKTENVFTLYFIGLILNEIQRLATAETKDLAHIISLAIILTAINLFTRLLSTFYWRFNWYKSELGFGVALERALNDKLISMNWEHIENPTMEKSINMISMRAENNMRKLGELHVDIIAIAISTVMAIFAAKISLIIIAIIFLKELPSIIIHSKSLKMSFRVNDALSNTWIQKSNLSGYYRSFPTLLEIKISQAFHSIQYFYNKAVGKVHASYIETDKTMFPYDWGKDFLEIGVNMGIYFYYATKVIYSGMLIGTFQYTTSIANELGANIYRLLRRVNDSYEYFRYSEYAYDVLTFCNTTPDGDISLDTERLDIQFDHVWFKYSGSKKYALKDINIHIADNDQLAIVGENGAGKSTFLKLLNLLYYPTKGRILINGIPLNKYIKSSLYSKLAVVTQEFARYNVLTVSQNIAIFGNSAKINTKKVRQAAELADAASFVEKLHAKYETYLTKKMEGGTELSTGQWQRLAVARQFYANRPLVILDEPTSAIDPIAEAKIFNNLYEHVKDKTVIVVSHRYNTVRAAKKILVFNDGQIIEQGNHSELLKKKGYYATAFSVQQEEKKL</sequence>
<dbReference type="SUPFAM" id="SSF52540">
    <property type="entry name" value="P-loop containing nucleoside triphosphate hydrolases"/>
    <property type="match status" value="1"/>
</dbReference>
<dbReference type="InterPro" id="IPR036640">
    <property type="entry name" value="ABC1_TM_sf"/>
</dbReference>
<dbReference type="PANTHER" id="PTHR24221">
    <property type="entry name" value="ATP-BINDING CASSETTE SUB-FAMILY B"/>
    <property type="match status" value="1"/>
</dbReference>